<sequence>MKTIIVTGDRSGLRATVASCVRSGMRAMTNVCDRSGLRATVASDVRSGVRAMTNVCDRSGLRATVASDVRSGVRAMTNVCDRSGLRATVASDVRSGVRAMTNVGDRSGLRATVASDVRSAGIKRHQGCCIKQQQELKKNPGSSRDFHGSIVWMLIIGVSWVETLRPYGKSTPEPLLDWRLAHDKL</sequence>
<dbReference type="AlphaFoldDB" id="A0A194PMU7"/>
<protein>
    <submittedName>
        <fullName evidence="1">Uncharacterized protein</fullName>
    </submittedName>
</protein>
<organism evidence="1 2">
    <name type="scientific">Papilio xuthus</name>
    <name type="common">Asian swallowtail butterfly</name>
    <dbReference type="NCBI Taxonomy" id="66420"/>
    <lineage>
        <taxon>Eukaryota</taxon>
        <taxon>Metazoa</taxon>
        <taxon>Ecdysozoa</taxon>
        <taxon>Arthropoda</taxon>
        <taxon>Hexapoda</taxon>
        <taxon>Insecta</taxon>
        <taxon>Pterygota</taxon>
        <taxon>Neoptera</taxon>
        <taxon>Endopterygota</taxon>
        <taxon>Lepidoptera</taxon>
        <taxon>Glossata</taxon>
        <taxon>Ditrysia</taxon>
        <taxon>Papilionoidea</taxon>
        <taxon>Papilionidae</taxon>
        <taxon>Papilioninae</taxon>
        <taxon>Papilio</taxon>
    </lineage>
</organism>
<dbReference type="STRING" id="66420.A0A194PMU7"/>
<dbReference type="Proteomes" id="UP000053268">
    <property type="component" value="Unassembled WGS sequence"/>
</dbReference>
<reference evidence="1 2" key="1">
    <citation type="journal article" date="2015" name="Nat. Commun.">
        <title>Outbred genome sequencing and CRISPR/Cas9 gene editing in butterflies.</title>
        <authorList>
            <person name="Li X."/>
            <person name="Fan D."/>
            <person name="Zhang W."/>
            <person name="Liu G."/>
            <person name="Zhang L."/>
            <person name="Zhao L."/>
            <person name="Fang X."/>
            <person name="Chen L."/>
            <person name="Dong Y."/>
            <person name="Chen Y."/>
            <person name="Ding Y."/>
            <person name="Zhao R."/>
            <person name="Feng M."/>
            <person name="Zhu Y."/>
            <person name="Feng Y."/>
            <person name="Jiang X."/>
            <person name="Zhu D."/>
            <person name="Xiang H."/>
            <person name="Feng X."/>
            <person name="Li S."/>
            <person name="Wang J."/>
            <person name="Zhang G."/>
            <person name="Kronforst M.R."/>
            <person name="Wang W."/>
        </authorList>
    </citation>
    <scope>NUCLEOTIDE SEQUENCE [LARGE SCALE GENOMIC DNA]</scope>
    <source>
        <strain evidence="1">Ya'a_city_454_Px</strain>
        <tissue evidence="1">Whole body</tissue>
    </source>
</reference>
<accession>A0A194PMU7</accession>
<name>A0A194PMU7_PAPXU</name>
<keyword evidence="2" id="KW-1185">Reference proteome</keyword>
<dbReference type="EMBL" id="KQ459597">
    <property type="protein sequence ID" value="KPI94756.1"/>
    <property type="molecule type" value="Genomic_DNA"/>
</dbReference>
<evidence type="ECO:0000313" key="2">
    <source>
        <dbReference type="Proteomes" id="UP000053268"/>
    </source>
</evidence>
<evidence type="ECO:0000313" key="1">
    <source>
        <dbReference type="EMBL" id="KPI94756.1"/>
    </source>
</evidence>
<proteinExistence type="predicted"/>
<gene>
    <name evidence="1" type="ORF">RR46_11760</name>
</gene>